<protein>
    <submittedName>
        <fullName evidence="2">Uncharacterized protein</fullName>
    </submittedName>
</protein>
<organism evidence="2 3">
    <name type="scientific">Cryptotermes secundus</name>
    <dbReference type="NCBI Taxonomy" id="105785"/>
    <lineage>
        <taxon>Eukaryota</taxon>
        <taxon>Metazoa</taxon>
        <taxon>Ecdysozoa</taxon>
        <taxon>Arthropoda</taxon>
        <taxon>Hexapoda</taxon>
        <taxon>Insecta</taxon>
        <taxon>Pterygota</taxon>
        <taxon>Neoptera</taxon>
        <taxon>Polyneoptera</taxon>
        <taxon>Dictyoptera</taxon>
        <taxon>Blattodea</taxon>
        <taxon>Blattoidea</taxon>
        <taxon>Termitoidae</taxon>
        <taxon>Kalotermitidae</taxon>
        <taxon>Cryptotermitinae</taxon>
        <taxon>Cryptotermes</taxon>
    </lineage>
</organism>
<name>A0A2J7Q4Q7_9NEOP</name>
<dbReference type="Proteomes" id="UP000235965">
    <property type="component" value="Unassembled WGS sequence"/>
</dbReference>
<feature type="compositionally biased region" description="Basic residues" evidence="1">
    <location>
        <begin position="192"/>
        <end position="202"/>
    </location>
</feature>
<sequence length="964" mass="106581">MASVLPSPPAFTRGSHRRYMNHLIRSNSSEKLDVNSHVKSEDASLTEGSFVEAGDNICSTNRNTATAGRTTNDHSSKFHKVDSLAEKQSVTTVPGVDNKNYVVSNRNVNSRAGRLKSLVSLCSRTASDMRGPMLPSTNGVEADGGVVVDNEGDAPSSSSFLSFTHPLSLRDITCQCDVEAEESPSTGEKCNTKKGTKGRQRKTGAITGGWTQSAGAVQDIAAHAPAVLRFPCVEKLIHKYTVMIAEQRTRALAEKQVENQSRRKQKQGNIENHSSNQSQEFSSNSAKQQKHNSELAKPSTKHSHEKAIRGQVTTESSDFCQCSQEHVQFIIDRVGDSTRQIDDREVFAEHSTKYVQQYHGETMDSSAGLQEQRGNKNTTKLHTQLPLQCECDNGKIEHTTSHLRHSHTQNYVSGSQEQGEYHGNHSRDWMELRGQCHVRNRLTDHDPKMHSQPEINDDCINVTQSQHWNDAAGQEASHLRQVCQENNKEETDILQQATESLTSLFIKPSSDVTPNVSHVGGSAASARGEEGRHSLMLPRASKRSVSPGSDEGCSVALPPECSLTPCSSEDDIVKRLVEKSTARWTWPPVNNDQDTELQGPGRRQEYGRYGSSDSAVCLLPSDDERKLQMKDPGISLHQTSTDYSNITEFVTSEEKSSDKAMVFDRYVDKASDVSFDLVNLQYIWRHGPSSKESDIFPDEVSRRNSGDNDDAWFEEIRDNAKEAACDDICDSGIDRDTFLLGSTGESCWDFGSVEGKTDLVDSRYQIDTSPASDGYSCSYRQKQIRKLRSMISCESGVVEDEDCSRKSSTAEDVENDDGYLVELRRQSAQSFQTDDDESSATSQYRQWRTPSVVVSDYSDDVPYFTSVTLEELEQLEDASASECASGASSVSGSVGVSALDTEYALRTPERKASDCSTCSTLSGDEDASCDALLQPVRTRQKVGHQVHLLSLYFVVPPTILMWQL</sequence>
<dbReference type="EMBL" id="NEVH01018378">
    <property type="protein sequence ID" value="PNF23564.1"/>
    <property type="molecule type" value="Genomic_DNA"/>
</dbReference>
<feature type="region of interest" description="Disordered" evidence="1">
    <location>
        <begin position="183"/>
        <end position="207"/>
    </location>
</feature>
<feature type="compositionally biased region" description="Low complexity" evidence="1">
    <location>
        <begin position="271"/>
        <end position="285"/>
    </location>
</feature>
<feature type="region of interest" description="Disordered" evidence="1">
    <location>
        <begin position="255"/>
        <end position="310"/>
    </location>
</feature>
<evidence type="ECO:0000256" key="1">
    <source>
        <dbReference type="SAM" id="MobiDB-lite"/>
    </source>
</evidence>
<feature type="region of interest" description="Disordered" evidence="1">
    <location>
        <begin position="586"/>
        <end position="609"/>
    </location>
</feature>
<dbReference type="OrthoDB" id="338650at2759"/>
<comment type="caution">
    <text evidence="2">The sequence shown here is derived from an EMBL/GenBank/DDBJ whole genome shotgun (WGS) entry which is preliminary data.</text>
</comment>
<dbReference type="AlphaFoldDB" id="A0A2J7Q4Q7"/>
<feature type="region of interest" description="Disordered" evidence="1">
    <location>
        <begin position="512"/>
        <end position="535"/>
    </location>
</feature>
<gene>
    <name evidence="2" type="ORF">B7P43_G05622</name>
</gene>
<proteinExistence type="predicted"/>
<accession>A0A2J7Q4Q7</accession>
<evidence type="ECO:0000313" key="2">
    <source>
        <dbReference type="EMBL" id="PNF23564.1"/>
    </source>
</evidence>
<evidence type="ECO:0000313" key="3">
    <source>
        <dbReference type="Proteomes" id="UP000235965"/>
    </source>
</evidence>
<keyword evidence="3" id="KW-1185">Reference proteome</keyword>
<reference evidence="2 3" key="1">
    <citation type="submission" date="2017-12" db="EMBL/GenBank/DDBJ databases">
        <title>Hemimetabolous genomes reveal molecular basis of termite eusociality.</title>
        <authorList>
            <person name="Harrison M.C."/>
            <person name="Jongepier E."/>
            <person name="Robertson H.M."/>
            <person name="Arning N."/>
            <person name="Bitard-Feildel T."/>
            <person name="Chao H."/>
            <person name="Childers C.P."/>
            <person name="Dinh H."/>
            <person name="Doddapaneni H."/>
            <person name="Dugan S."/>
            <person name="Gowin J."/>
            <person name="Greiner C."/>
            <person name="Han Y."/>
            <person name="Hu H."/>
            <person name="Hughes D.S.T."/>
            <person name="Huylmans A.-K."/>
            <person name="Kemena C."/>
            <person name="Kremer L.P.M."/>
            <person name="Lee S.L."/>
            <person name="Lopez-Ezquerra A."/>
            <person name="Mallet L."/>
            <person name="Monroy-Kuhn J.M."/>
            <person name="Moser A."/>
            <person name="Murali S.C."/>
            <person name="Muzny D.M."/>
            <person name="Otani S."/>
            <person name="Piulachs M.-D."/>
            <person name="Poelchau M."/>
            <person name="Qu J."/>
            <person name="Schaub F."/>
            <person name="Wada-Katsumata A."/>
            <person name="Worley K.C."/>
            <person name="Xie Q."/>
            <person name="Ylla G."/>
            <person name="Poulsen M."/>
            <person name="Gibbs R.A."/>
            <person name="Schal C."/>
            <person name="Richards S."/>
            <person name="Belles X."/>
            <person name="Korb J."/>
            <person name="Bornberg-Bauer E."/>
        </authorList>
    </citation>
    <scope>NUCLEOTIDE SEQUENCE [LARGE SCALE GENOMIC DNA]</scope>
    <source>
        <tissue evidence="2">Whole body</tissue>
    </source>
</reference>